<evidence type="ECO:0000256" key="1">
    <source>
        <dbReference type="ARBA" id="ARBA00001947"/>
    </source>
</evidence>
<dbReference type="SUPFAM" id="SSF48452">
    <property type="entry name" value="TPR-like"/>
    <property type="match status" value="1"/>
</dbReference>
<dbReference type="RefSeq" id="WP_377213400.1">
    <property type="nucleotide sequence ID" value="NZ_JBHTJV010000013.1"/>
</dbReference>
<reference evidence="9" key="1">
    <citation type="journal article" date="2019" name="Int. J. Syst. Evol. Microbiol.">
        <title>The Global Catalogue of Microorganisms (GCM) 10K type strain sequencing project: providing services to taxonomists for standard genome sequencing and annotation.</title>
        <authorList>
            <consortium name="The Broad Institute Genomics Platform"/>
            <consortium name="The Broad Institute Genome Sequencing Center for Infectious Disease"/>
            <person name="Wu L."/>
            <person name="Ma J."/>
        </authorList>
    </citation>
    <scope>NUCLEOTIDE SEQUENCE [LARGE SCALE GENOMIC DNA]</scope>
    <source>
        <strain evidence="9">CCUG 60023</strain>
    </source>
</reference>
<dbReference type="PANTHER" id="PTHR22726:SF1">
    <property type="entry name" value="METALLOENDOPEPTIDASE OMA1, MITOCHONDRIAL"/>
    <property type="match status" value="1"/>
</dbReference>
<sequence length="449" mass="48361">MPRLFRPIALAFIALMIALTQSFAQRVPLVRDAEIEALIKDYARPLMKAAGLRPGSVRFFIVNDDSFNAFVSRGGMYLHTGLLLQSQTPGEVIGVIAHELGHITGGHEIRLQNRAQTARRVAQITTLLGLGLGVAGAASGDGNVAAAGQGVALGGNNIAMRGLLAYQRDEEASADRAAATYLSKAGISGEGMLRTFKRLAEQAGLASSGREDPYLRSHPAPRDRINALNNTLRKSKAFGKPDPASLQLRHDMMRAKIAAYSGNSRYARAVLADRSLHPNARLYGRAIVAHLYGSAKDALPLIDKLAKSDPKNAYLQEMRGEILLRNGKGKEAAAALARAVELDRYRAGFIRVQLGHAQLEAGGAKNVKAAISNLRKGLASDPYAVGGYQLLARAYGELGDRPNALLSSAEFSIRTGRKKLARDYARRAQESLKRGSPGWLRAQDILTLK</sequence>
<dbReference type="Gene3D" id="1.25.40.10">
    <property type="entry name" value="Tetratricopeptide repeat domain"/>
    <property type="match status" value="1"/>
</dbReference>
<evidence type="ECO:0000256" key="5">
    <source>
        <dbReference type="ARBA" id="ARBA00022833"/>
    </source>
</evidence>
<keyword evidence="5" id="KW-0862">Zinc</keyword>
<evidence type="ECO:0000256" key="6">
    <source>
        <dbReference type="ARBA" id="ARBA00023049"/>
    </source>
</evidence>
<keyword evidence="3" id="KW-0479">Metal-binding</keyword>
<evidence type="ECO:0000313" key="8">
    <source>
        <dbReference type="EMBL" id="MFD0917543.1"/>
    </source>
</evidence>
<dbReference type="InterPro" id="IPR051156">
    <property type="entry name" value="Mito/Outer_Membr_Metalloprot"/>
</dbReference>
<keyword evidence="2" id="KW-0645">Protease</keyword>
<organism evidence="8 9">
    <name type="scientific">Pseudahrensia aquimaris</name>
    <dbReference type="NCBI Taxonomy" id="744461"/>
    <lineage>
        <taxon>Bacteria</taxon>
        <taxon>Pseudomonadati</taxon>
        <taxon>Pseudomonadota</taxon>
        <taxon>Alphaproteobacteria</taxon>
        <taxon>Hyphomicrobiales</taxon>
        <taxon>Ahrensiaceae</taxon>
        <taxon>Pseudahrensia</taxon>
    </lineage>
</organism>
<protein>
    <submittedName>
        <fullName evidence="8">M48 family metalloprotease</fullName>
        <ecNumber evidence="8">3.4.24.-</ecNumber>
    </submittedName>
</protein>
<dbReference type="Pfam" id="PF01435">
    <property type="entry name" value="Peptidase_M48"/>
    <property type="match status" value="1"/>
</dbReference>
<keyword evidence="9" id="KW-1185">Reference proteome</keyword>
<dbReference type="PANTHER" id="PTHR22726">
    <property type="entry name" value="METALLOENDOPEPTIDASE OMA1"/>
    <property type="match status" value="1"/>
</dbReference>
<dbReference type="CDD" id="cd07324">
    <property type="entry name" value="M48C_Oma1-like"/>
    <property type="match status" value="1"/>
</dbReference>
<dbReference type="GO" id="GO:0008237">
    <property type="term" value="F:metallopeptidase activity"/>
    <property type="evidence" value="ECO:0007669"/>
    <property type="project" value="UniProtKB-KW"/>
</dbReference>
<comment type="cofactor">
    <cofactor evidence="1">
        <name>Zn(2+)</name>
        <dbReference type="ChEBI" id="CHEBI:29105"/>
    </cofactor>
</comment>
<evidence type="ECO:0000256" key="3">
    <source>
        <dbReference type="ARBA" id="ARBA00022723"/>
    </source>
</evidence>
<proteinExistence type="predicted"/>
<keyword evidence="6 8" id="KW-0482">Metalloprotease</keyword>
<comment type="caution">
    <text evidence="8">The sequence shown here is derived from an EMBL/GenBank/DDBJ whole genome shotgun (WGS) entry which is preliminary data.</text>
</comment>
<feature type="domain" description="Peptidase M48" evidence="7">
    <location>
        <begin position="33"/>
        <end position="230"/>
    </location>
</feature>
<evidence type="ECO:0000256" key="2">
    <source>
        <dbReference type="ARBA" id="ARBA00022670"/>
    </source>
</evidence>
<evidence type="ECO:0000313" key="9">
    <source>
        <dbReference type="Proteomes" id="UP001597101"/>
    </source>
</evidence>
<dbReference type="InterPro" id="IPR011990">
    <property type="entry name" value="TPR-like_helical_dom_sf"/>
</dbReference>
<evidence type="ECO:0000256" key="4">
    <source>
        <dbReference type="ARBA" id="ARBA00022801"/>
    </source>
</evidence>
<dbReference type="Gene3D" id="3.30.2010.10">
    <property type="entry name" value="Metalloproteases ('zincins'), catalytic domain"/>
    <property type="match status" value="1"/>
</dbReference>
<dbReference type="EMBL" id="JBHTJV010000013">
    <property type="protein sequence ID" value="MFD0917543.1"/>
    <property type="molecule type" value="Genomic_DNA"/>
</dbReference>
<dbReference type="EC" id="3.4.24.-" evidence="8"/>
<dbReference type="InterPro" id="IPR001915">
    <property type="entry name" value="Peptidase_M48"/>
</dbReference>
<accession>A0ABW3FIF5</accession>
<keyword evidence="4 8" id="KW-0378">Hydrolase</keyword>
<evidence type="ECO:0000259" key="7">
    <source>
        <dbReference type="Pfam" id="PF01435"/>
    </source>
</evidence>
<name>A0ABW3FIF5_9HYPH</name>
<dbReference type="Proteomes" id="UP001597101">
    <property type="component" value="Unassembled WGS sequence"/>
</dbReference>
<gene>
    <name evidence="8" type="ORF">ACFQ14_14120</name>
</gene>